<keyword evidence="4" id="KW-0472">Membrane</keyword>
<dbReference type="GO" id="GO:0052621">
    <property type="term" value="F:diguanylate cyclase activity"/>
    <property type="evidence" value="ECO:0007669"/>
    <property type="project" value="UniProtKB-EC"/>
</dbReference>
<dbReference type="Pfam" id="PF00990">
    <property type="entry name" value="GGDEF"/>
    <property type="match status" value="1"/>
</dbReference>
<feature type="transmembrane region" description="Helical" evidence="4">
    <location>
        <begin position="41"/>
        <end position="60"/>
    </location>
</feature>
<dbReference type="SUPFAM" id="SSF55073">
    <property type="entry name" value="Nucleotide cyclase"/>
    <property type="match status" value="1"/>
</dbReference>
<feature type="transmembrane region" description="Helical" evidence="4">
    <location>
        <begin position="92"/>
        <end position="122"/>
    </location>
</feature>
<name>A0A4P7XCH0_9ALTE</name>
<dbReference type="SMART" id="SM00267">
    <property type="entry name" value="GGDEF"/>
    <property type="match status" value="1"/>
</dbReference>
<dbReference type="GO" id="GO:0043709">
    <property type="term" value="P:cell adhesion involved in single-species biofilm formation"/>
    <property type="evidence" value="ECO:0007669"/>
    <property type="project" value="TreeGrafter"/>
</dbReference>
<organism evidence="6 7">
    <name type="scientific">Hydrocarboniclastica marina</name>
    <dbReference type="NCBI Taxonomy" id="2259620"/>
    <lineage>
        <taxon>Bacteria</taxon>
        <taxon>Pseudomonadati</taxon>
        <taxon>Pseudomonadota</taxon>
        <taxon>Gammaproteobacteria</taxon>
        <taxon>Alteromonadales</taxon>
        <taxon>Alteromonadaceae</taxon>
        <taxon>Hydrocarboniclastica</taxon>
    </lineage>
</organism>
<comment type="catalytic activity">
    <reaction evidence="3">
        <text>2 GTP = 3',3'-c-di-GMP + 2 diphosphate</text>
        <dbReference type="Rhea" id="RHEA:24898"/>
        <dbReference type="ChEBI" id="CHEBI:33019"/>
        <dbReference type="ChEBI" id="CHEBI:37565"/>
        <dbReference type="ChEBI" id="CHEBI:58805"/>
        <dbReference type="EC" id="2.7.7.65"/>
    </reaction>
</comment>
<dbReference type="RefSeq" id="WP_136545845.1">
    <property type="nucleotide sequence ID" value="NZ_CP031093.1"/>
</dbReference>
<feature type="transmembrane region" description="Helical" evidence="4">
    <location>
        <begin position="66"/>
        <end position="85"/>
    </location>
</feature>
<protein>
    <recommendedName>
        <fullName evidence="2">diguanylate cyclase</fullName>
        <ecNumber evidence="2">2.7.7.65</ecNumber>
    </recommendedName>
</protein>
<feature type="domain" description="GGDEF" evidence="5">
    <location>
        <begin position="196"/>
        <end position="325"/>
    </location>
</feature>
<dbReference type="InterPro" id="IPR000160">
    <property type="entry name" value="GGDEF_dom"/>
</dbReference>
<reference evidence="6 7" key="1">
    <citation type="submission" date="2018-07" db="EMBL/GenBank/DDBJ databases">
        <title>Marsedoiliclastica nanhaica gen. nov. sp. nov., a novel marine hydrocarbonoclastic bacterium isolated from an in-situ enriched hydrocarbon-degrading consortium in deep-sea sediment.</title>
        <authorList>
            <person name="Dong C."/>
            <person name="Ma T."/>
            <person name="Liu R."/>
            <person name="Shao Z."/>
        </authorList>
    </citation>
    <scope>NUCLEOTIDE SEQUENCE [LARGE SCALE GENOMIC DNA]</scope>
    <source>
        <strain evidence="7">soil36-7</strain>
    </source>
</reference>
<dbReference type="Gene3D" id="3.30.70.270">
    <property type="match status" value="1"/>
</dbReference>
<dbReference type="OrthoDB" id="9812260at2"/>
<dbReference type="InterPro" id="IPR029787">
    <property type="entry name" value="Nucleotide_cyclase"/>
</dbReference>
<evidence type="ECO:0000313" key="7">
    <source>
        <dbReference type="Proteomes" id="UP000298049"/>
    </source>
</evidence>
<dbReference type="AlphaFoldDB" id="A0A4P7XCH0"/>
<gene>
    <name evidence="6" type="ORF">soil367_00405</name>
</gene>
<feature type="transmembrane region" description="Helical" evidence="4">
    <location>
        <begin position="12"/>
        <end position="34"/>
    </location>
</feature>
<evidence type="ECO:0000256" key="2">
    <source>
        <dbReference type="ARBA" id="ARBA00012528"/>
    </source>
</evidence>
<dbReference type="EMBL" id="CP031093">
    <property type="protein sequence ID" value="QCF24539.1"/>
    <property type="molecule type" value="Genomic_DNA"/>
</dbReference>
<accession>A0A4P7XCH0</accession>
<sequence>MLYRLRNDFRLSIMTMLGACAFVGITPFAVYRFIQGDLRSGLVDVAILGLILITVTYAWVSGRTGYSGIILAIVACAGACVVAVMQGDNGIFWLFPTLITSFFLTRPLVAVLINSCAILTLVLQDTVFDSAEQLGSFIASGMVVSACAYVFALRNENQRKQLEQLAIFDFLTGAKNRRAMDQSLQVAAAEHARTGVPQGLVMLDLDHFKRVNDVHGHTVGDEILVQCAQLVSANIRQADQLFRFGGEEFVLLLNGVQEDKLAAIALNLRRQLATNLRGPDGPITASFGAAMLKPQETWESWLDRADAALYQAKHGGRDCVVLANGDPSPQR</sequence>
<dbReference type="NCBIfam" id="TIGR00254">
    <property type="entry name" value="GGDEF"/>
    <property type="match status" value="1"/>
</dbReference>
<feature type="transmembrane region" description="Helical" evidence="4">
    <location>
        <begin position="134"/>
        <end position="153"/>
    </location>
</feature>
<dbReference type="KEGG" id="hmi:soil367_00405"/>
<evidence type="ECO:0000256" key="1">
    <source>
        <dbReference type="ARBA" id="ARBA00001946"/>
    </source>
</evidence>
<dbReference type="PANTHER" id="PTHR45138">
    <property type="entry name" value="REGULATORY COMPONENTS OF SENSORY TRANSDUCTION SYSTEM"/>
    <property type="match status" value="1"/>
</dbReference>
<dbReference type="InterPro" id="IPR043128">
    <property type="entry name" value="Rev_trsase/Diguanyl_cyclase"/>
</dbReference>
<dbReference type="GO" id="GO:1902201">
    <property type="term" value="P:negative regulation of bacterial-type flagellum-dependent cell motility"/>
    <property type="evidence" value="ECO:0007669"/>
    <property type="project" value="TreeGrafter"/>
</dbReference>
<dbReference type="EC" id="2.7.7.65" evidence="2"/>
<evidence type="ECO:0000256" key="4">
    <source>
        <dbReference type="SAM" id="Phobius"/>
    </source>
</evidence>
<dbReference type="GO" id="GO:0005886">
    <property type="term" value="C:plasma membrane"/>
    <property type="evidence" value="ECO:0007669"/>
    <property type="project" value="TreeGrafter"/>
</dbReference>
<dbReference type="InterPro" id="IPR050469">
    <property type="entry name" value="Diguanylate_Cyclase"/>
</dbReference>
<keyword evidence="7" id="KW-1185">Reference proteome</keyword>
<dbReference type="FunFam" id="3.30.70.270:FF:000001">
    <property type="entry name" value="Diguanylate cyclase domain protein"/>
    <property type="match status" value="1"/>
</dbReference>
<dbReference type="PANTHER" id="PTHR45138:SF9">
    <property type="entry name" value="DIGUANYLATE CYCLASE DGCM-RELATED"/>
    <property type="match status" value="1"/>
</dbReference>
<evidence type="ECO:0000313" key="6">
    <source>
        <dbReference type="EMBL" id="QCF24539.1"/>
    </source>
</evidence>
<evidence type="ECO:0000259" key="5">
    <source>
        <dbReference type="PROSITE" id="PS50887"/>
    </source>
</evidence>
<keyword evidence="4" id="KW-0812">Transmembrane</keyword>
<dbReference type="Proteomes" id="UP000298049">
    <property type="component" value="Chromosome"/>
</dbReference>
<comment type="cofactor">
    <cofactor evidence="1">
        <name>Mg(2+)</name>
        <dbReference type="ChEBI" id="CHEBI:18420"/>
    </cofactor>
</comment>
<dbReference type="PROSITE" id="PS50887">
    <property type="entry name" value="GGDEF"/>
    <property type="match status" value="1"/>
</dbReference>
<proteinExistence type="predicted"/>
<dbReference type="CDD" id="cd01949">
    <property type="entry name" value="GGDEF"/>
    <property type="match status" value="1"/>
</dbReference>
<evidence type="ECO:0000256" key="3">
    <source>
        <dbReference type="ARBA" id="ARBA00034247"/>
    </source>
</evidence>
<keyword evidence="4" id="KW-1133">Transmembrane helix</keyword>